<proteinExistence type="predicted"/>
<feature type="domain" description="Gfo/Idh/MocA-like oxidoreductase N-terminal" evidence="1">
    <location>
        <begin position="3"/>
        <end position="118"/>
    </location>
</feature>
<gene>
    <name evidence="3" type="ORF">SAMN06296241_2129</name>
</gene>
<organism evidence="3 4">
    <name type="scientific">Salinimicrobium sediminis</name>
    <dbReference type="NCBI Taxonomy" id="1343891"/>
    <lineage>
        <taxon>Bacteria</taxon>
        <taxon>Pseudomonadati</taxon>
        <taxon>Bacteroidota</taxon>
        <taxon>Flavobacteriia</taxon>
        <taxon>Flavobacteriales</taxon>
        <taxon>Flavobacteriaceae</taxon>
        <taxon>Salinimicrobium</taxon>
    </lineage>
</organism>
<keyword evidence="4" id="KW-1185">Reference proteome</keyword>
<feature type="domain" description="GFO/IDH/MocA-like oxidoreductase" evidence="2">
    <location>
        <begin position="156"/>
        <end position="216"/>
    </location>
</feature>
<name>A0A285X6E0_9FLAO</name>
<dbReference type="AlphaFoldDB" id="A0A285X6E0"/>
<dbReference type="SUPFAM" id="SSF55347">
    <property type="entry name" value="Glyceraldehyde-3-phosphate dehydrogenase-like, C-terminal domain"/>
    <property type="match status" value="1"/>
</dbReference>
<dbReference type="Pfam" id="PF22725">
    <property type="entry name" value="GFO_IDH_MocA_C3"/>
    <property type="match status" value="1"/>
</dbReference>
<dbReference type="OrthoDB" id="9815825at2"/>
<dbReference type="InterPro" id="IPR051450">
    <property type="entry name" value="Gfo/Idh/MocA_Oxidoreductases"/>
</dbReference>
<sequence length="319" mass="35246">MLKAGVLGAGHLGKIHLRLLKESEKYELVGFYDIEEAGGRKLEGELGYKYFNDLDALIAAVDVVDVVTPTLSHFEVGKKTILAGKHLFIEKPITNTVEEAEELVALAKQNNVKGQVGHVERFNPAFTAVAEKIENPMFIEAHRLAEFNPRGTDVPVVLDLMIHDIDAILSVVKSEVKEISASGVSVISETPDIANARIKFENGCVANLTASRISLKNMRKARFFQKDAYISVDFLEKKCEVVKMKDAPEVPGDFDMILQNAEGLKKQIYFDNPQVNPNNAILDELNSFADAIENDTTPIVSLEHGTRALKVAKQIINSF</sequence>
<protein>
    <submittedName>
        <fullName evidence="3">Predicted dehydrogenase</fullName>
    </submittedName>
</protein>
<dbReference type="PANTHER" id="PTHR43377">
    <property type="entry name" value="BILIVERDIN REDUCTASE A"/>
    <property type="match status" value="1"/>
</dbReference>
<evidence type="ECO:0000313" key="4">
    <source>
        <dbReference type="Proteomes" id="UP000219193"/>
    </source>
</evidence>
<dbReference type="InterPro" id="IPR055170">
    <property type="entry name" value="GFO_IDH_MocA-like_dom"/>
</dbReference>
<dbReference type="PANTHER" id="PTHR43377:SF1">
    <property type="entry name" value="BILIVERDIN REDUCTASE A"/>
    <property type="match status" value="1"/>
</dbReference>
<dbReference type="InterPro" id="IPR036291">
    <property type="entry name" value="NAD(P)-bd_dom_sf"/>
</dbReference>
<evidence type="ECO:0000259" key="1">
    <source>
        <dbReference type="Pfam" id="PF01408"/>
    </source>
</evidence>
<dbReference type="Gene3D" id="3.30.360.10">
    <property type="entry name" value="Dihydrodipicolinate Reductase, domain 2"/>
    <property type="match status" value="1"/>
</dbReference>
<dbReference type="InterPro" id="IPR000683">
    <property type="entry name" value="Gfo/Idh/MocA-like_OxRdtase_N"/>
</dbReference>
<dbReference type="SUPFAM" id="SSF51735">
    <property type="entry name" value="NAD(P)-binding Rossmann-fold domains"/>
    <property type="match status" value="1"/>
</dbReference>
<dbReference type="Proteomes" id="UP000219193">
    <property type="component" value="Unassembled WGS sequence"/>
</dbReference>
<dbReference type="Gene3D" id="3.40.50.720">
    <property type="entry name" value="NAD(P)-binding Rossmann-like Domain"/>
    <property type="match status" value="1"/>
</dbReference>
<dbReference type="EMBL" id="OCMF01000002">
    <property type="protein sequence ID" value="SOC80576.1"/>
    <property type="molecule type" value="Genomic_DNA"/>
</dbReference>
<evidence type="ECO:0000313" key="3">
    <source>
        <dbReference type="EMBL" id="SOC80576.1"/>
    </source>
</evidence>
<reference evidence="4" key="1">
    <citation type="submission" date="2017-09" db="EMBL/GenBank/DDBJ databases">
        <authorList>
            <person name="Varghese N."/>
            <person name="Submissions S."/>
        </authorList>
    </citation>
    <scope>NUCLEOTIDE SEQUENCE [LARGE SCALE GENOMIC DNA]</scope>
    <source>
        <strain evidence="4">CGMCC 1.12641</strain>
    </source>
</reference>
<dbReference type="Pfam" id="PF01408">
    <property type="entry name" value="GFO_IDH_MocA"/>
    <property type="match status" value="1"/>
</dbReference>
<dbReference type="RefSeq" id="WP_097056336.1">
    <property type="nucleotide sequence ID" value="NZ_OCMF01000002.1"/>
</dbReference>
<accession>A0A285X6E0</accession>
<dbReference type="GO" id="GO:0000166">
    <property type="term" value="F:nucleotide binding"/>
    <property type="evidence" value="ECO:0007669"/>
    <property type="project" value="InterPro"/>
</dbReference>
<evidence type="ECO:0000259" key="2">
    <source>
        <dbReference type="Pfam" id="PF22725"/>
    </source>
</evidence>